<dbReference type="Pfam" id="PF22725">
    <property type="entry name" value="GFO_IDH_MocA_C3"/>
    <property type="match status" value="1"/>
</dbReference>
<dbReference type="InterPro" id="IPR055170">
    <property type="entry name" value="GFO_IDH_MocA-like_dom"/>
</dbReference>
<comment type="similarity">
    <text evidence="1">Belongs to the Gfo/Idh/MocA family.</text>
</comment>
<organism evidence="3 4">
    <name type="scientific">Mya arenaria</name>
    <name type="common">Soft-shell clam</name>
    <dbReference type="NCBI Taxonomy" id="6604"/>
    <lineage>
        <taxon>Eukaryota</taxon>
        <taxon>Metazoa</taxon>
        <taxon>Spiralia</taxon>
        <taxon>Lophotrochozoa</taxon>
        <taxon>Mollusca</taxon>
        <taxon>Bivalvia</taxon>
        <taxon>Autobranchia</taxon>
        <taxon>Heteroconchia</taxon>
        <taxon>Euheterodonta</taxon>
        <taxon>Imparidentia</taxon>
        <taxon>Neoheterodontei</taxon>
        <taxon>Myida</taxon>
        <taxon>Myoidea</taxon>
        <taxon>Myidae</taxon>
        <taxon>Mya</taxon>
    </lineage>
</organism>
<dbReference type="EMBL" id="CP111014">
    <property type="protein sequence ID" value="WAQ99086.1"/>
    <property type="molecule type" value="Genomic_DNA"/>
</dbReference>
<keyword evidence="4" id="KW-1185">Reference proteome</keyword>
<dbReference type="Proteomes" id="UP001164746">
    <property type="component" value="Chromosome 3"/>
</dbReference>
<evidence type="ECO:0000259" key="2">
    <source>
        <dbReference type="Pfam" id="PF22725"/>
    </source>
</evidence>
<evidence type="ECO:0000313" key="4">
    <source>
        <dbReference type="Proteomes" id="UP001164746"/>
    </source>
</evidence>
<protein>
    <submittedName>
        <fullName evidence="3">UGNO-like protein</fullName>
    </submittedName>
</protein>
<dbReference type="PANTHER" id="PTHR43377">
    <property type="entry name" value="BILIVERDIN REDUCTASE A"/>
    <property type="match status" value="1"/>
</dbReference>
<dbReference type="SUPFAM" id="SSF55347">
    <property type="entry name" value="Glyceraldehyde-3-phosphate dehydrogenase-like, C-terminal domain"/>
    <property type="match status" value="1"/>
</dbReference>
<dbReference type="Gene3D" id="3.40.50.720">
    <property type="entry name" value="NAD(P)-binding Rossmann-like Domain"/>
    <property type="match status" value="2"/>
</dbReference>
<evidence type="ECO:0000313" key="3">
    <source>
        <dbReference type="EMBL" id="WAQ99086.1"/>
    </source>
</evidence>
<reference evidence="3" key="1">
    <citation type="submission" date="2022-11" db="EMBL/GenBank/DDBJ databases">
        <title>Centuries of genome instability and evolution in soft-shell clam transmissible cancer (bioRxiv).</title>
        <authorList>
            <person name="Hart S.F.M."/>
            <person name="Yonemitsu M.A."/>
            <person name="Giersch R.M."/>
            <person name="Beal B.F."/>
            <person name="Arriagada G."/>
            <person name="Davis B.W."/>
            <person name="Ostrander E.A."/>
            <person name="Goff S.P."/>
            <person name="Metzger M.J."/>
        </authorList>
    </citation>
    <scope>NUCLEOTIDE SEQUENCE</scope>
    <source>
        <strain evidence="3">MELC-2E11</strain>
        <tissue evidence="3">Siphon/mantle</tissue>
    </source>
</reference>
<feature type="domain" description="GFO/IDH/MocA-like oxidoreductase" evidence="2">
    <location>
        <begin position="202"/>
        <end position="333"/>
    </location>
</feature>
<dbReference type="SUPFAM" id="SSF51735">
    <property type="entry name" value="NAD(P)-binding Rossmann-fold domains"/>
    <property type="match status" value="1"/>
</dbReference>
<dbReference type="InterPro" id="IPR036291">
    <property type="entry name" value="NAD(P)-bd_dom_sf"/>
</dbReference>
<evidence type="ECO:0000256" key="1">
    <source>
        <dbReference type="ARBA" id="ARBA00010928"/>
    </source>
</evidence>
<proteinExistence type="inferred from homology"/>
<dbReference type="Gene3D" id="3.30.360.10">
    <property type="entry name" value="Dihydrodipicolinate Reductase, domain 2"/>
    <property type="match status" value="2"/>
</dbReference>
<dbReference type="PANTHER" id="PTHR43377:SF2">
    <property type="entry name" value="BINDING ROSSMANN FOLD OXIDOREDUCTASE, PUTATIVE (AFU_ORTHOLOGUE AFUA_4G00560)-RELATED"/>
    <property type="match status" value="1"/>
</dbReference>
<dbReference type="InterPro" id="IPR051450">
    <property type="entry name" value="Gfo/Idh/MocA_Oxidoreductases"/>
</dbReference>
<gene>
    <name evidence="3" type="ORF">MAR_023459</name>
</gene>
<sequence>MLSCCVRCNMENTPKTAIVVGAGSRGSGYPYYAKVEPNRLTIVGVCEPRKFYRERTVKLFDIAKENVFTDWAEAAARDKFADSVIICTPDRLHKTTEEECREIVSTCKANHVVLSVCHVLRYTPWVKKVKEIIDSGVIGQVVNINHESDSSFSLLAKCCHDVDLICYWMNHRCDRVSSFGNLSHFCKQDKVGYWHFAHSFVRGNWSREADSSFALLAKCCHDVDLVCYWMSHRKCERVSSFGNLSHFTANDKGNTGWPVSVICEVPDIESVTNALRTGPYGKCVYDTDNDVMSHQVVNMQFEGGATATLQMVAFTRKICAREVKIYGTKGQIEVNDGDVVPIKVYDFVSKKPSHYQPEEADDISGPLMGHGGADYHTIKAFVDTLHDNSEQSIETGPDATLASHVVCFAAERARKENRVLNLNQHGVYE</sequence>
<name>A0ABY7DQA7_MYAAR</name>
<accession>A0ABY7DQA7</accession>